<reference evidence="2 3" key="1">
    <citation type="journal article" date="2011" name="Stand. Genomic Sci.">
        <title>Complete genome sequence of 'Thioalkalivibrio sulfidophilus' HL-EbGr7.</title>
        <authorList>
            <person name="Muyzer G."/>
            <person name="Sorokin D.Y."/>
            <person name="Mavromatis K."/>
            <person name="Lapidus A."/>
            <person name="Clum A."/>
            <person name="Ivanova N."/>
            <person name="Pati A."/>
            <person name="d'Haeseleer P."/>
            <person name="Woyke T."/>
            <person name="Kyrpides N.C."/>
        </authorList>
    </citation>
    <scope>NUCLEOTIDE SEQUENCE [LARGE SCALE GENOMIC DNA]</scope>
    <source>
        <strain evidence="2 3">HL-EbGR7</strain>
    </source>
</reference>
<keyword evidence="2" id="KW-0645">Protease</keyword>
<sequence length="238" mass="28079">MSNTLDLGGTIVEVVYKDIKHVHLSVYPPTGTVRITAPRRTNIQTLRAFAISKLGWIRDQQKKLREQDRQPPREYLDRESHYLWGRRYLLSVQEADAAPRVSRKHSRILLQVRPGADVETRDAVMNQWYREQIRAVAPGLIAKWEPVMGVKVSRYYVQRMKTQWGSCNPNAATIRLNSELAKKPRECLEYIIVHEMVHLLERNHTERFRALMDRFLPHWQHARKRLNAEPLGHEEWAY</sequence>
<keyword evidence="2" id="KW-0378">Hydrolase</keyword>
<organism evidence="2 3">
    <name type="scientific">Thioalkalivibrio sulfidiphilus (strain HL-EbGR7)</name>
    <dbReference type="NCBI Taxonomy" id="396588"/>
    <lineage>
        <taxon>Bacteria</taxon>
        <taxon>Pseudomonadati</taxon>
        <taxon>Pseudomonadota</taxon>
        <taxon>Gammaproteobacteria</taxon>
        <taxon>Chromatiales</taxon>
        <taxon>Ectothiorhodospiraceae</taxon>
        <taxon>Thioalkalivibrio</taxon>
    </lineage>
</organism>
<accession>B8GSF2</accession>
<dbReference type="OrthoDB" id="9811177at2"/>
<keyword evidence="2" id="KW-0482">Metalloprotease</keyword>
<dbReference type="Proteomes" id="UP000002383">
    <property type="component" value="Chromosome"/>
</dbReference>
<evidence type="ECO:0000259" key="1">
    <source>
        <dbReference type="Pfam" id="PF01863"/>
    </source>
</evidence>
<feature type="domain" description="YgjP-like metallopeptidase" evidence="1">
    <location>
        <begin position="24"/>
        <end position="228"/>
    </location>
</feature>
<keyword evidence="3" id="KW-1185">Reference proteome</keyword>
<gene>
    <name evidence="2" type="ordered locus">Tgr7_1774</name>
</gene>
<evidence type="ECO:0000313" key="2">
    <source>
        <dbReference type="EMBL" id="ACL72856.1"/>
    </source>
</evidence>
<dbReference type="KEGG" id="tgr:Tgr7_1774"/>
<dbReference type="HOGENOM" id="CLU_065947_1_0_6"/>
<proteinExistence type="predicted"/>
<dbReference type="InterPro" id="IPR053136">
    <property type="entry name" value="UTP_pyrophosphatase-like"/>
</dbReference>
<dbReference type="GO" id="GO:0008237">
    <property type="term" value="F:metallopeptidase activity"/>
    <property type="evidence" value="ECO:0007669"/>
    <property type="project" value="UniProtKB-KW"/>
</dbReference>
<name>B8GSF2_THISH</name>
<dbReference type="GO" id="GO:0006508">
    <property type="term" value="P:proteolysis"/>
    <property type="evidence" value="ECO:0007669"/>
    <property type="project" value="UniProtKB-KW"/>
</dbReference>
<dbReference type="CDD" id="cd07344">
    <property type="entry name" value="M48_yhfN_like"/>
    <property type="match status" value="1"/>
</dbReference>
<dbReference type="Gene3D" id="3.30.2010.10">
    <property type="entry name" value="Metalloproteases ('zincins'), catalytic domain"/>
    <property type="match status" value="1"/>
</dbReference>
<dbReference type="InterPro" id="IPR002725">
    <property type="entry name" value="YgjP-like_metallopeptidase"/>
</dbReference>
<dbReference type="RefSeq" id="WP_012638338.1">
    <property type="nucleotide sequence ID" value="NC_011901.1"/>
</dbReference>
<dbReference type="eggNOG" id="COG1451">
    <property type="taxonomic scope" value="Bacteria"/>
</dbReference>
<protein>
    <submittedName>
        <fullName evidence="2">Zinc metalloprotease</fullName>
    </submittedName>
</protein>
<dbReference type="AlphaFoldDB" id="B8GSF2"/>
<dbReference type="STRING" id="396588.Tgr7_1774"/>
<evidence type="ECO:0000313" key="3">
    <source>
        <dbReference type="Proteomes" id="UP000002383"/>
    </source>
</evidence>
<dbReference type="PANTHER" id="PTHR30399">
    <property type="entry name" value="UNCHARACTERIZED PROTEIN YGJP"/>
    <property type="match status" value="1"/>
</dbReference>
<dbReference type="PANTHER" id="PTHR30399:SF1">
    <property type="entry name" value="UTP PYROPHOSPHATASE"/>
    <property type="match status" value="1"/>
</dbReference>
<dbReference type="EMBL" id="CP001339">
    <property type="protein sequence ID" value="ACL72856.1"/>
    <property type="molecule type" value="Genomic_DNA"/>
</dbReference>
<dbReference type="Pfam" id="PF01863">
    <property type="entry name" value="YgjP-like"/>
    <property type="match status" value="1"/>
</dbReference>